<accession>A0A1G9V917</accession>
<evidence type="ECO:0008006" key="3">
    <source>
        <dbReference type="Google" id="ProtNLM"/>
    </source>
</evidence>
<evidence type="ECO:0000313" key="1">
    <source>
        <dbReference type="EMBL" id="SDM68567.1"/>
    </source>
</evidence>
<dbReference type="PIRSF" id="PIRSF016498">
    <property type="entry name" value="UCP016498"/>
    <property type="match status" value="1"/>
</dbReference>
<dbReference type="EMBL" id="FNHW01000001">
    <property type="protein sequence ID" value="SDM68567.1"/>
    <property type="molecule type" value="Genomic_DNA"/>
</dbReference>
<keyword evidence="2" id="KW-1185">Reference proteome</keyword>
<sequence>MKYFTVEEANQLLPVIIRELEALQQLQLSFVKFYDQLEKLRLSDNPPDEDFFVLESKLDFMEMEAQSYIHNIHAFGAELKDIHAGLVDFPAMIENEEVLLCWRQGEPAITHYHGIEEGYTNRKSLEN</sequence>
<proteinExistence type="predicted"/>
<evidence type="ECO:0000313" key="2">
    <source>
        <dbReference type="Proteomes" id="UP000199544"/>
    </source>
</evidence>
<dbReference type="Proteomes" id="UP000199544">
    <property type="component" value="Unassembled WGS sequence"/>
</dbReference>
<dbReference type="Pfam" id="PF09969">
    <property type="entry name" value="DUF2203"/>
    <property type="match status" value="1"/>
</dbReference>
<dbReference type="InterPro" id="IPR018699">
    <property type="entry name" value="DUF2203"/>
</dbReference>
<dbReference type="RefSeq" id="WP_090233526.1">
    <property type="nucleotide sequence ID" value="NZ_FNHW01000001.1"/>
</dbReference>
<gene>
    <name evidence="1" type="ORF">SAMN04488137_1435</name>
</gene>
<dbReference type="AlphaFoldDB" id="A0A1G9V917"/>
<dbReference type="STRING" id="459525.SAMN04488137_1435"/>
<name>A0A1G9V917_9BACL</name>
<reference evidence="2" key="1">
    <citation type="submission" date="2016-10" db="EMBL/GenBank/DDBJ databases">
        <authorList>
            <person name="Varghese N."/>
            <person name="Submissions S."/>
        </authorList>
    </citation>
    <scope>NUCLEOTIDE SEQUENCE [LARGE SCALE GENOMIC DNA]</scope>
    <source>
        <strain evidence="2">CGMCC 1.6854</strain>
    </source>
</reference>
<protein>
    <recommendedName>
        <fullName evidence="3">Cell division protein DivIVA</fullName>
    </recommendedName>
</protein>
<dbReference type="OrthoDB" id="9802910at2"/>
<organism evidence="1 2">
    <name type="scientific">Fictibacillus solisalsi</name>
    <dbReference type="NCBI Taxonomy" id="459525"/>
    <lineage>
        <taxon>Bacteria</taxon>
        <taxon>Bacillati</taxon>
        <taxon>Bacillota</taxon>
        <taxon>Bacilli</taxon>
        <taxon>Bacillales</taxon>
        <taxon>Fictibacillaceae</taxon>
        <taxon>Fictibacillus</taxon>
    </lineage>
</organism>